<gene>
    <name evidence="3" type="ORF">AWC38_SpisGene9022</name>
</gene>
<accession>A0A2B4S6N9</accession>
<feature type="signal peptide" evidence="2">
    <location>
        <begin position="1"/>
        <end position="29"/>
    </location>
</feature>
<keyword evidence="2" id="KW-0732">Signal</keyword>
<proteinExistence type="predicted"/>
<evidence type="ECO:0000313" key="4">
    <source>
        <dbReference type="Proteomes" id="UP000225706"/>
    </source>
</evidence>
<dbReference type="Proteomes" id="UP000225706">
    <property type="component" value="Unassembled WGS sequence"/>
</dbReference>
<evidence type="ECO:0000313" key="3">
    <source>
        <dbReference type="EMBL" id="PFX26334.1"/>
    </source>
</evidence>
<feature type="compositionally biased region" description="Basic residues" evidence="1">
    <location>
        <begin position="149"/>
        <end position="162"/>
    </location>
</feature>
<name>A0A2B4S6N9_STYPI</name>
<evidence type="ECO:0000256" key="2">
    <source>
        <dbReference type="SAM" id="SignalP"/>
    </source>
</evidence>
<dbReference type="OrthoDB" id="5956492at2759"/>
<feature type="region of interest" description="Disordered" evidence="1">
    <location>
        <begin position="139"/>
        <end position="176"/>
    </location>
</feature>
<protein>
    <submittedName>
        <fullName evidence="3">Uncharacterized protein</fullName>
    </submittedName>
</protein>
<dbReference type="EMBL" id="LSMT01000129">
    <property type="protein sequence ID" value="PFX26334.1"/>
    <property type="molecule type" value="Genomic_DNA"/>
</dbReference>
<comment type="caution">
    <text evidence="3">The sequence shown here is derived from an EMBL/GenBank/DDBJ whole genome shotgun (WGS) entry which is preliminary data.</text>
</comment>
<evidence type="ECO:0000256" key="1">
    <source>
        <dbReference type="SAM" id="MobiDB-lite"/>
    </source>
</evidence>
<dbReference type="AlphaFoldDB" id="A0A2B4S6N9"/>
<keyword evidence="4" id="KW-1185">Reference proteome</keyword>
<sequence length="503" mass="57957">MLPLHRGTRISFYLFLLTIHADFAHKLSALLEGHDITDKENKTKTEHLSNHGLKYQRIPHGFSSFSDCLSKQGMVFLGGPCGVMPATSCGGFNCASGIGFPISPVCCSLVDCRKTNQPSREIDTIKRFDITSLPAHPFALSSKTPVKPFKGKRMRKHKHPKPKKYDHQSTEEGPNIDVKLKLNDEPKSKAQDEAPAFHPQVVLGQPLHLRPWFPYLHRPIYPFDMQYHSHFSPHCLHHPMRFQHPSYWTFQGYFPHFMGMRSPWAMNPSDMSNVHHYPEYQYSDMHFVQSNHPSRYSRPPFRDFNDFSSDLKLLEKPERLHDLWTHSKNKIKSPNEYDGVHEEDRKMVNNSEDLRETVKWGNYQQWGTEHEIEPSSIVTEDQGMLHFDPSEKEDVDTNYPEYKSEFNTERVSRPSVESRRGKLNRHLKFHKSLKKGNGSLRGFNSANQGFHLDVISTFQMKGKQKRKERQKADLLSPKESSVVGAIGLKLDPVIIANAIHANA</sequence>
<reference evidence="4" key="1">
    <citation type="journal article" date="2017" name="bioRxiv">
        <title>Comparative analysis of the genomes of Stylophora pistillata and Acropora digitifera provides evidence for extensive differences between species of corals.</title>
        <authorList>
            <person name="Voolstra C.R."/>
            <person name="Li Y."/>
            <person name="Liew Y.J."/>
            <person name="Baumgarten S."/>
            <person name="Zoccola D."/>
            <person name="Flot J.-F."/>
            <person name="Tambutte S."/>
            <person name="Allemand D."/>
            <person name="Aranda M."/>
        </authorList>
    </citation>
    <scope>NUCLEOTIDE SEQUENCE [LARGE SCALE GENOMIC DNA]</scope>
</reference>
<feature type="chain" id="PRO_5012292845" evidence="2">
    <location>
        <begin position="30"/>
        <end position="503"/>
    </location>
</feature>
<organism evidence="3 4">
    <name type="scientific">Stylophora pistillata</name>
    <name type="common">Smooth cauliflower coral</name>
    <dbReference type="NCBI Taxonomy" id="50429"/>
    <lineage>
        <taxon>Eukaryota</taxon>
        <taxon>Metazoa</taxon>
        <taxon>Cnidaria</taxon>
        <taxon>Anthozoa</taxon>
        <taxon>Hexacorallia</taxon>
        <taxon>Scleractinia</taxon>
        <taxon>Astrocoeniina</taxon>
        <taxon>Pocilloporidae</taxon>
        <taxon>Stylophora</taxon>
    </lineage>
</organism>